<dbReference type="Proteomes" id="UP000035720">
    <property type="component" value="Unassembled WGS sequence"/>
</dbReference>
<dbReference type="OrthoDB" id="9803968at2"/>
<dbReference type="InterPro" id="IPR045851">
    <property type="entry name" value="AMP-bd_C_sf"/>
</dbReference>
<dbReference type="GO" id="GO:0016878">
    <property type="term" value="F:acid-thiol ligase activity"/>
    <property type="evidence" value="ECO:0007669"/>
    <property type="project" value="UniProtKB-ARBA"/>
</dbReference>
<dbReference type="PANTHER" id="PTHR43767">
    <property type="entry name" value="LONG-CHAIN-FATTY-ACID--COA LIGASE"/>
    <property type="match status" value="1"/>
</dbReference>
<organism evidence="3 4">
    <name type="scientific">Nostocoides jenkinsii Ben 74</name>
    <dbReference type="NCBI Taxonomy" id="1193518"/>
    <lineage>
        <taxon>Bacteria</taxon>
        <taxon>Bacillati</taxon>
        <taxon>Actinomycetota</taxon>
        <taxon>Actinomycetes</taxon>
        <taxon>Micrococcales</taxon>
        <taxon>Intrasporangiaceae</taxon>
        <taxon>Nostocoides</taxon>
    </lineage>
</organism>
<feature type="domain" description="AMP-dependent synthetase/ligase" evidence="2">
    <location>
        <begin position="38"/>
        <end position="218"/>
    </location>
</feature>
<feature type="compositionally biased region" description="Pro residues" evidence="1">
    <location>
        <begin position="327"/>
        <end position="344"/>
    </location>
</feature>
<dbReference type="Gene3D" id="3.30.300.30">
    <property type="match status" value="1"/>
</dbReference>
<dbReference type="InterPro" id="IPR050237">
    <property type="entry name" value="ATP-dep_AMP-bd_enzyme"/>
</dbReference>
<dbReference type="EMBL" id="CAJC01000174">
    <property type="protein sequence ID" value="CCI54178.1"/>
    <property type="molecule type" value="Genomic_DNA"/>
</dbReference>
<gene>
    <name evidence="3" type="ORF">BN13_610009</name>
</gene>
<dbReference type="InterPro" id="IPR042099">
    <property type="entry name" value="ANL_N_sf"/>
</dbReference>
<dbReference type="Gene3D" id="3.40.50.12780">
    <property type="entry name" value="N-terminal domain of ligase-like"/>
    <property type="match status" value="1"/>
</dbReference>
<accession>A0A077MFW2</accession>
<evidence type="ECO:0000256" key="1">
    <source>
        <dbReference type="SAM" id="MobiDB-lite"/>
    </source>
</evidence>
<proteinExistence type="predicted"/>
<evidence type="ECO:0000313" key="4">
    <source>
        <dbReference type="Proteomes" id="UP000035720"/>
    </source>
</evidence>
<evidence type="ECO:0000313" key="3">
    <source>
        <dbReference type="EMBL" id="CCI54178.1"/>
    </source>
</evidence>
<feature type="region of interest" description="Disordered" evidence="1">
    <location>
        <begin position="386"/>
        <end position="410"/>
    </location>
</feature>
<dbReference type="PROSITE" id="PS00455">
    <property type="entry name" value="AMP_BINDING"/>
    <property type="match status" value="1"/>
</dbReference>
<reference evidence="3 4" key="1">
    <citation type="journal article" date="2013" name="ISME J.">
        <title>A metabolic model for members of the genus Tetrasphaera involved in enhanced biological phosphorus removal.</title>
        <authorList>
            <person name="Kristiansen R."/>
            <person name="Nguyen H.T.T."/>
            <person name="Saunders A.M."/>
            <person name="Nielsen J.L."/>
            <person name="Wimmer R."/>
            <person name="Le V.Q."/>
            <person name="McIlroy S.J."/>
            <person name="Petrovski S."/>
            <person name="Seviour R.J."/>
            <person name="Calteau A."/>
            <person name="Nielsen K.L."/>
            <person name="Nielsen P.H."/>
        </authorList>
    </citation>
    <scope>NUCLEOTIDE SEQUENCE [LARGE SCALE GENOMIC DNA]</scope>
    <source>
        <strain evidence="3 4">Ben 74</strain>
    </source>
</reference>
<dbReference type="Pfam" id="PF00501">
    <property type="entry name" value="AMP-binding"/>
    <property type="match status" value="1"/>
</dbReference>
<name>A0A077MFW2_9MICO</name>
<dbReference type="STRING" id="1193518.BN13_610009"/>
<sequence length="410" mass="41550">MRPVDAGNLATLTAALAEALAGGPPLIPYAAAPLPLPPHDPASVPRDLALVVGTSGSTGVAKLAMLTAGSLVASADATHERLGGPGTWLLALPAGHIAGLQVLIRSLRAGRAPVVLDRTSSFSPSAFAEAAARVAAEPGPRYTALVPTQIGRLLATGEGVAALRRFDAVLAGGAALSPALRASATAAGVRVVATYGMSETAGGCVYDGVPLRDTVVALADDGRIELSGPTLASGYLGQPDATAFTMRSGRRCFATDDLGEFADDGRLRVLGRRDDVIITGGYKVHPRVVEDAAAGLPGVRAAVAVAVPDPEWGMAITLALVPAPPAPPPLPGEPALPSETPPPGESALPSEPGGSFAWSDPARVREALRGELAPYALPRTVLVLPALPERGPGKPDRAAIAALARERAER</sequence>
<comment type="caution">
    <text evidence="3">The sequence shown here is derived from an EMBL/GenBank/DDBJ whole genome shotgun (WGS) entry which is preliminary data.</text>
</comment>
<protein>
    <submittedName>
        <fullName evidence="3">MenE</fullName>
    </submittedName>
</protein>
<dbReference type="AlphaFoldDB" id="A0A077MFW2"/>
<dbReference type="PANTHER" id="PTHR43767:SF1">
    <property type="entry name" value="NONRIBOSOMAL PEPTIDE SYNTHASE PES1 (EUROFUNG)-RELATED"/>
    <property type="match status" value="1"/>
</dbReference>
<dbReference type="InterPro" id="IPR000873">
    <property type="entry name" value="AMP-dep_synth/lig_dom"/>
</dbReference>
<feature type="region of interest" description="Disordered" evidence="1">
    <location>
        <begin position="327"/>
        <end position="359"/>
    </location>
</feature>
<dbReference type="SUPFAM" id="SSF56801">
    <property type="entry name" value="Acetyl-CoA synthetase-like"/>
    <property type="match status" value="1"/>
</dbReference>
<evidence type="ECO:0000259" key="2">
    <source>
        <dbReference type="Pfam" id="PF00501"/>
    </source>
</evidence>
<dbReference type="InterPro" id="IPR020845">
    <property type="entry name" value="AMP-binding_CS"/>
</dbReference>
<keyword evidence="4" id="KW-1185">Reference proteome</keyword>